<evidence type="ECO:0000256" key="2">
    <source>
        <dbReference type="ARBA" id="ARBA00010617"/>
    </source>
</evidence>
<evidence type="ECO:0008006" key="11">
    <source>
        <dbReference type="Google" id="ProtNLM"/>
    </source>
</evidence>
<evidence type="ECO:0000256" key="1">
    <source>
        <dbReference type="ARBA" id="ARBA00001971"/>
    </source>
</evidence>
<evidence type="ECO:0000256" key="7">
    <source>
        <dbReference type="RuleBase" id="RU000461"/>
    </source>
</evidence>
<comment type="caution">
    <text evidence="9">The sequence shown here is derived from an EMBL/GenBank/DDBJ whole genome shotgun (WGS) entry which is preliminary data.</text>
</comment>
<dbReference type="PROSITE" id="PS00086">
    <property type="entry name" value="CYTOCHROME_P450"/>
    <property type="match status" value="1"/>
</dbReference>
<dbReference type="InterPro" id="IPR001128">
    <property type="entry name" value="Cyt_P450"/>
</dbReference>
<evidence type="ECO:0000256" key="8">
    <source>
        <dbReference type="SAM" id="MobiDB-lite"/>
    </source>
</evidence>
<dbReference type="PANTHER" id="PTHR24304">
    <property type="entry name" value="CYTOCHROME P450 FAMILY 7"/>
    <property type="match status" value="1"/>
</dbReference>
<keyword evidence="3 7" id="KW-0349">Heme</keyword>
<protein>
    <recommendedName>
        <fullName evidence="11">Cytochrome P450</fullName>
    </recommendedName>
</protein>
<keyword evidence="4 7" id="KW-0479">Metal-binding</keyword>
<accession>A0ABR1TMB8</accession>
<name>A0ABR1TMB8_9PEZI</name>
<proteinExistence type="inferred from homology"/>
<comment type="cofactor">
    <cofactor evidence="1">
        <name>heme</name>
        <dbReference type="ChEBI" id="CHEBI:30413"/>
    </cofactor>
</comment>
<evidence type="ECO:0000256" key="4">
    <source>
        <dbReference type="ARBA" id="ARBA00022723"/>
    </source>
</evidence>
<feature type="region of interest" description="Disordered" evidence="8">
    <location>
        <begin position="493"/>
        <end position="519"/>
    </location>
</feature>
<evidence type="ECO:0000256" key="5">
    <source>
        <dbReference type="ARBA" id="ARBA00023004"/>
    </source>
</evidence>
<keyword evidence="6 7" id="KW-0503">Monooxygenase</keyword>
<dbReference type="Gene3D" id="1.10.630.10">
    <property type="entry name" value="Cytochrome P450"/>
    <property type="match status" value="1"/>
</dbReference>
<reference evidence="9 10" key="1">
    <citation type="submission" date="2023-01" db="EMBL/GenBank/DDBJ databases">
        <title>Analysis of 21 Apiospora genomes using comparative genomics revels a genus with tremendous synthesis potential of carbohydrate active enzymes and secondary metabolites.</title>
        <authorList>
            <person name="Sorensen T."/>
        </authorList>
    </citation>
    <scope>NUCLEOTIDE SEQUENCE [LARGE SCALE GENOMIC DNA]</scope>
    <source>
        <strain evidence="9 10">CBS 83171</strain>
    </source>
</reference>
<organism evidence="9 10">
    <name type="scientific">Apiospora saccharicola</name>
    <dbReference type="NCBI Taxonomy" id="335842"/>
    <lineage>
        <taxon>Eukaryota</taxon>
        <taxon>Fungi</taxon>
        <taxon>Dikarya</taxon>
        <taxon>Ascomycota</taxon>
        <taxon>Pezizomycotina</taxon>
        <taxon>Sordariomycetes</taxon>
        <taxon>Xylariomycetidae</taxon>
        <taxon>Amphisphaeriales</taxon>
        <taxon>Apiosporaceae</taxon>
        <taxon>Apiospora</taxon>
    </lineage>
</organism>
<evidence type="ECO:0000256" key="3">
    <source>
        <dbReference type="ARBA" id="ARBA00022617"/>
    </source>
</evidence>
<dbReference type="PRINTS" id="PR00465">
    <property type="entry name" value="EP450IV"/>
</dbReference>
<evidence type="ECO:0000313" key="10">
    <source>
        <dbReference type="Proteomes" id="UP001446871"/>
    </source>
</evidence>
<keyword evidence="10" id="KW-1185">Reference proteome</keyword>
<dbReference type="SUPFAM" id="SSF48264">
    <property type="entry name" value="Cytochrome P450"/>
    <property type="match status" value="1"/>
</dbReference>
<keyword evidence="5 7" id="KW-0408">Iron</keyword>
<evidence type="ECO:0000256" key="6">
    <source>
        <dbReference type="ARBA" id="ARBA00023033"/>
    </source>
</evidence>
<dbReference type="CDD" id="cd11040">
    <property type="entry name" value="CYP7_CYP8-like"/>
    <property type="match status" value="1"/>
</dbReference>
<dbReference type="PANTHER" id="PTHR24304:SF2">
    <property type="entry name" value="24-HYDROXYCHOLESTEROL 7-ALPHA-HYDROXYLASE"/>
    <property type="match status" value="1"/>
</dbReference>
<dbReference type="InterPro" id="IPR050529">
    <property type="entry name" value="CYP450_sterol_14alpha_dmase"/>
</dbReference>
<sequence length="549" mass="62159">MHSMRSMELSTHTISTTQRSFLAVGLVLLCWRLWRFTLLPRTKPLEPKELPYWIPYLGHVRSFFKDFNGALEKGRKYFGDSKEPYSVWIAGTRIYICTSPDDVADLYRNTTTISMHTVIEDMYRWIGVSDSGFRAMFAIDASAQHNIGLRTPEAPAVMINEYHRQQTKQGELFDDLLHTRIIPEFEKELRCIIDGSSPSIVSRSSNGVVVSLLQLCTSAFQSSTTTAFLGRKIWEVNPNLLQSFMVWERTNWKYLFQMPALMSQDMLKARDDIINSFVSYLEIPETERDDRNFFVKSIETMMRDVGCNEKDMAKVLMLHFWAIQGNIYKVAFWTLAHLVHNPSVLEQVQAEVSHGIKGDGQLDEIYLAEKCPLLDSLLSEVLRLTIASALIRDIVAPTHIGGKILQPGNKVLVPYHQLHLNRSVWGEEPLSFEPARFVENPKLLSSKAYRPFGGGKTLCPGRIFAKRFVGYAVAAILTKFDVCIDAEETRKLTDGRGGKGGGLESLPFPRINHTKPSPGASLPVEGDDVLVVLREKHRPVDKNLGELHA</sequence>
<evidence type="ECO:0000313" key="9">
    <source>
        <dbReference type="EMBL" id="KAK8047542.1"/>
    </source>
</evidence>
<dbReference type="Pfam" id="PF00067">
    <property type="entry name" value="p450"/>
    <property type="match status" value="1"/>
</dbReference>
<dbReference type="EMBL" id="JAQQWM010000009">
    <property type="protein sequence ID" value="KAK8047542.1"/>
    <property type="molecule type" value="Genomic_DNA"/>
</dbReference>
<dbReference type="InterPro" id="IPR036396">
    <property type="entry name" value="Cyt_P450_sf"/>
</dbReference>
<dbReference type="InterPro" id="IPR017972">
    <property type="entry name" value="Cyt_P450_CS"/>
</dbReference>
<comment type="similarity">
    <text evidence="2 7">Belongs to the cytochrome P450 family.</text>
</comment>
<keyword evidence="7" id="KW-0560">Oxidoreductase</keyword>
<dbReference type="Proteomes" id="UP001446871">
    <property type="component" value="Unassembled WGS sequence"/>
</dbReference>
<gene>
    <name evidence="9" type="ORF">PG996_015606</name>
</gene>
<dbReference type="InterPro" id="IPR002403">
    <property type="entry name" value="Cyt_P450_E_grp-IV"/>
</dbReference>